<evidence type="ECO:0000313" key="3">
    <source>
        <dbReference type="Proteomes" id="UP001295423"/>
    </source>
</evidence>
<dbReference type="EMBL" id="CAKOGP040000491">
    <property type="protein sequence ID" value="CAJ1935650.1"/>
    <property type="molecule type" value="Genomic_DNA"/>
</dbReference>
<proteinExistence type="predicted"/>
<reference evidence="2" key="1">
    <citation type="submission" date="2023-08" db="EMBL/GenBank/DDBJ databases">
        <authorList>
            <person name="Audoor S."/>
            <person name="Bilcke G."/>
        </authorList>
    </citation>
    <scope>NUCLEOTIDE SEQUENCE</scope>
</reference>
<dbReference type="Proteomes" id="UP001295423">
    <property type="component" value="Unassembled WGS sequence"/>
</dbReference>
<feature type="compositionally biased region" description="Polar residues" evidence="1">
    <location>
        <begin position="229"/>
        <end position="245"/>
    </location>
</feature>
<comment type="caution">
    <text evidence="2">The sequence shown here is derived from an EMBL/GenBank/DDBJ whole genome shotgun (WGS) entry which is preliminary data.</text>
</comment>
<feature type="region of interest" description="Disordered" evidence="1">
    <location>
        <begin position="154"/>
        <end position="185"/>
    </location>
</feature>
<protein>
    <submittedName>
        <fullName evidence="2">Uncharacterized protein</fullName>
    </submittedName>
</protein>
<feature type="region of interest" description="Disordered" evidence="1">
    <location>
        <begin position="222"/>
        <end position="306"/>
    </location>
</feature>
<keyword evidence="3" id="KW-1185">Reference proteome</keyword>
<feature type="compositionally biased region" description="Low complexity" evidence="1">
    <location>
        <begin position="261"/>
        <end position="271"/>
    </location>
</feature>
<name>A0AAD2CJD1_9STRA</name>
<evidence type="ECO:0000313" key="2">
    <source>
        <dbReference type="EMBL" id="CAJ1935650.1"/>
    </source>
</evidence>
<sequence>MRDVAGAEESQSRTKRYACIAAVVVALFFVLSLSGGSQDAGAEVVGGQAKHHIVNHPKSGGGAAIDPGLDEDAEFSDAQSKFERTVKEQVSMNENMLSEEMGKELEIIEGRLSDLLSESGVDFSEDEITTLKEGIRSQLEDDVHKFINDQADETLEKEKTEFQNDLDRDADDTKAEGEKEAETQKSEILVVLRDKVDEICISAKSQMKSFAAVAEKTILEQKFEEKTSKSYVANISDENTVTSVEKSSDVAAKSTKKGTKKAPTPSPTEAPKTGKKGGKKAPEPESDSESESESDEDEDEEEEEDD</sequence>
<evidence type="ECO:0000256" key="1">
    <source>
        <dbReference type="SAM" id="MobiDB-lite"/>
    </source>
</evidence>
<dbReference type="AlphaFoldDB" id="A0AAD2CJD1"/>
<accession>A0AAD2CJD1</accession>
<gene>
    <name evidence="2" type="ORF">CYCCA115_LOCUS4848</name>
</gene>
<organism evidence="2 3">
    <name type="scientific">Cylindrotheca closterium</name>
    <dbReference type="NCBI Taxonomy" id="2856"/>
    <lineage>
        <taxon>Eukaryota</taxon>
        <taxon>Sar</taxon>
        <taxon>Stramenopiles</taxon>
        <taxon>Ochrophyta</taxon>
        <taxon>Bacillariophyta</taxon>
        <taxon>Bacillariophyceae</taxon>
        <taxon>Bacillariophycidae</taxon>
        <taxon>Bacillariales</taxon>
        <taxon>Bacillariaceae</taxon>
        <taxon>Cylindrotheca</taxon>
    </lineage>
</organism>
<feature type="compositionally biased region" description="Acidic residues" evidence="1">
    <location>
        <begin position="284"/>
        <end position="306"/>
    </location>
</feature>